<evidence type="ECO:0000256" key="6">
    <source>
        <dbReference type="ARBA" id="ARBA00023065"/>
    </source>
</evidence>
<keyword evidence="2" id="KW-0813">Transport</keyword>
<dbReference type="InterPro" id="IPR003445">
    <property type="entry name" value="Cat_transpt"/>
</dbReference>
<feature type="transmembrane region" description="Helical" evidence="8">
    <location>
        <begin position="360"/>
        <end position="382"/>
    </location>
</feature>
<dbReference type="GO" id="GO:0008324">
    <property type="term" value="F:monoatomic cation transmembrane transporter activity"/>
    <property type="evidence" value="ECO:0007669"/>
    <property type="project" value="InterPro"/>
</dbReference>
<dbReference type="Proteomes" id="UP000254924">
    <property type="component" value="Unassembled WGS sequence"/>
</dbReference>
<feature type="transmembrane region" description="Helical" evidence="8">
    <location>
        <begin position="80"/>
        <end position="101"/>
    </location>
</feature>
<keyword evidence="6" id="KW-0406">Ion transport</keyword>
<feature type="transmembrane region" description="Helical" evidence="8">
    <location>
        <begin position="50"/>
        <end position="68"/>
    </location>
</feature>
<evidence type="ECO:0000313" key="9">
    <source>
        <dbReference type="EMBL" id="SUN63238.1"/>
    </source>
</evidence>
<dbReference type="AlphaFoldDB" id="A0A380KEA3"/>
<protein>
    <submittedName>
        <fullName evidence="9">TrkH family potassium uptake protein</fullName>
    </submittedName>
</protein>
<dbReference type="GO" id="GO:0005886">
    <property type="term" value="C:plasma membrane"/>
    <property type="evidence" value="ECO:0007669"/>
    <property type="project" value="UniProtKB-SubCell"/>
</dbReference>
<keyword evidence="7 8" id="KW-0472">Membrane</keyword>
<dbReference type="Pfam" id="PF02386">
    <property type="entry name" value="TrkH"/>
    <property type="match status" value="1"/>
</dbReference>
<feature type="transmembrane region" description="Helical" evidence="8">
    <location>
        <begin position="237"/>
        <end position="262"/>
    </location>
</feature>
<gene>
    <name evidence="9" type="primary">ktrB</name>
    <name evidence="9" type="ORF">NCTC12224_02313</name>
</gene>
<comment type="subcellular location">
    <subcellularLocation>
        <location evidence="1">Cell membrane</location>
        <topology evidence="1">Multi-pass membrane protein</topology>
    </subcellularLocation>
</comment>
<feature type="transmembrane region" description="Helical" evidence="8">
    <location>
        <begin position="421"/>
        <end position="442"/>
    </location>
</feature>
<feature type="transmembrane region" description="Helical" evidence="8">
    <location>
        <begin position="197"/>
        <end position="216"/>
    </location>
</feature>
<keyword evidence="3" id="KW-1003">Cell membrane</keyword>
<dbReference type="GO" id="GO:0030001">
    <property type="term" value="P:metal ion transport"/>
    <property type="evidence" value="ECO:0007669"/>
    <property type="project" value="UniProtKB-ARBA"/>
</dbReference>
<name>A0A380KEA3_9STRE</name>
<dbReference type="PANTHER" id="PTHR32024:SF1">
    <property type="entry name" value="KTR SYSTEM POTASSIUM UPTAKE PROTEIN B"/>
    <property type="match status" value="1"/>
</dbReference>
<evidence type="ECO:0000256" key="4">
    <source>
        <dbReference type="ARBA" id="ARBA00022692"/>
    </source>
</evidence>
<evidence type="ECO:0000256" key="3">
    <source>
        <dbReference type="ARBA" id="ARBA00022475"/>
    </source>
</evidence>
<keyword evidence="10" id="KW-1185">Reference proteome</keyword>
<keyword evidence="5 8" id="KW-1133">Transmembrane helix</keyword>
<dbReference type="PANTHER" id="PTHR32024">
    <property type="entry name" value="TRK SYSTEM POTASSIUM UPTAKE PROTEIN TRKG-RELATED"/>
    <property type="match status" value="1"/>
</dbReference>
<reference evidence="9 10" key="1">
    <citation type="submission" date="2018-06" db="EMBL/GenBank/DDBJ databases">
        <authorList>
            <consortium name="Pathogen Informatics"/>
            <person name="Doyle S."/>
        </authorList>
    </citation>
    <scope>NUCLEOTIDE SEQUENCE [LARGE SCALE GENOMIC DNA]</scope>
    <source>
        <strain evidence="9 10">NCTC12224</strain>
    </source>
</reference>
<accession>A0A380KEA3</accession>
<feature type="transmembrane region" description="Helical" evidence="8">
    <location>
        <begin position="128"/>
        <end position="148"/>
    </location>
</feature>
<evidence type="ECO:0000256" key="1">
    <source>
        <dbReference type="ARBA" id="ARBA00004651"/>
    </source>
</evidence>
<feature type="transmembrane region" description="Helical" evidence="8">
    <location>
        <begin position="308"/>
        <end position="339"/>
    </location>
</feature>
<sequence>MFSIFNIHRMSVTKQLSFSFLVVIFIGSLLLSLPIAHCHNAPATTYLDHLFTAVSMVCVTGLSVFPVAEVYNGFGQVISMFLMQIGGLGLVTLISISYFVLNRKMSLRDQNLLQSAITYDSANNLKSYLFTIYRVTLIIESICALLLMIDFIPRYGLSHGIFNSLFLAISAFCNAGFDNLGGSSLQHFQTNTLVNLVIAFLIISGGLGFMVWRDLYHAARHFFRSKPRRLRAFAKQLNNHTLLVLETTAVLLILGTALSWLLEASNPKTIGQLSLAKQGLVSFFQTVTMRTAGFSTINYAQAENSTNLVYIIQMMIGGSPGGTAGGMKVTVVAVLFLLLKSEVRGQTQVTYRFRTVPRKIIRQTLVVLIFFFSVLLTAYLLLLEFEPHLSPFALFFEATSALATVGVSMDITTKLSTVGRIIIMVLMFIGRVGPITVIMALLQNRRREVTYAKTDIILG</sequence>
<feature type="transmembrane region" description="Helical" evidence="8">
    <location>
        <begin position="160"/>
        <end position="177"/>
    </location>
</feature>
<evidence type="ECO:0000256" key="5">
    <source>
        <dbReference type="ARBA" id="ARBA00022989"/>
    </source>
</evidence>
<proteinExistence type="predicted"/>
<evidence type="ECO:0000256" key="2">
    <source>
        <dbReference type="ARBA" id="ARBA00022448"/>
    </source>
</evidence>
<dbReference type="EMBL" id="UHFN01000007">
    <property type="protein sequence ID" value="SUN63238.1"/>
    <property type="molecule type" value="Genomic_DNA"/>
</dbReference>
<organism evidence="9 10">
    <name type="scientific">Streptococcus hyointestinalis</name>
    <dbReference type="NCBI Taxonomy" id="1337"/>
    <lineage>
        <taxon>Bacteria</taxon>
        <taxon>Bacillati</taxon>
        <taxon>Bacillota</taxon>
        <taxon>Bacilli</taxon>
        <taxon>Lactobacillales</taxon>
        <taxon>Streptococcaceae</taxon>
        <taxon>Streptococcus</taxon>
    </lineage>
</organism>
<dbReference type="OrthoDB" id="9810952at2"/>
<evidence type="ECO:0000256" key="8">
    <source>
        <dbReference type="SAM" id="Phobius"/>
    </source>
</evidence>
<evidence type="ECO:0000256" key="7">
    <source>
        <dbReference type="ARBA" id="ARBA00023136"/>
    </source>
</evidence>
<evidence type="ECO:0000313" key="10">
    <source>
        <dbReference type="Proteomes" id="UP000254924"/>
    </source>
</evidence>
<keyword evidence="4 8" id="KW-0812">Transmembrane</keyword>